<protein>
    <submittedName>
        <fullName evidence="1">Uncharacterized protein</fullName>
    </submittedName>
</protein>
<dbReference type="EMBL" id="CCYD01003042">
    <property type="protein sequence ID" value="CEG48813.1"/>
    <property type="molecule type" value="Genomic_DNA"/>
</dbReference>
<dbReference type="Proteomes" id="UP000054928">
    <property type="component" value="Unassembled WGS sequence"/>
</dbReference>
<dbReference type="AlphaFoldDB" id="A0A0P1B270"/>
<evidence type="ECO:0000313" key="1">
    <source>
        <dbReference type="EMBL" id="CEG48813.1"/>
    </source>
</evidence>
<dbReference type="RefSeq" id="XP_024585182.1">
    <property type="nucleotide sequence ID" value="XM_024719932.1"/>
</dbReference>
<dbReference type="GeneID" id="36401668"/>
<reference evidence="2" key="1">
    <citation type="submission" date="2014-09" db="EMBL/GenBank/DDBJ databases">
        <authorList>
            <person name="Sharma Rahul"/>
            <person name="Thines Marco"/>
        </authorList>
    </citation>
    <scope>NUCLEOTIDE SEQUENCE [LARGE SCALE GENOMIC DNA]</scope>
</reference>
<organism evidence="1 2">
    <name type="scientific">Plasmopara halstedii</name>
    <name type="common">Downy mildew of sunflower</name>
    <dbReference type="NCBI Taxonomy" id="4781"/>
    <lineage>
        <taxon>Eukaryota</taxon>
        <taxon>Sar</taxon>
        <taxon>Stramenopiles</taxon>
        <taxon>Oomycota</taxon>
        <taxon>Peronosporomycetes</taxon>
        <taxon>Peronosporales</taxon>
        <taxon>Peronosporaceae</taxon>
        <taxon>Plasmopara</taxon>
    </lineage>
</organism>
<evidence type="ECO:0000313" key="2">
    <source>
        <dbReference type="Proteomes" id="UP000054928"/>
    </source>
</evidence>
<name>A0A0P1B270_PLAHL</name>
<proteinExistence type="predicted"/>
<sequence length="51" mass="5774">MFLFPAALTLSKSVHLRIFDARKHSGKQQQLLLLESLFVQFLKKSSRAGAD</sequence>
<keyword evidence="2" id="KW-1185">Reference proteome</keyword>
<accession>A0A0P1B270</accession>